<proteinExistence type="predicted"/>
<dbReference type="Proteomes" id="UP000828390">
    <property type="component" value="Unassembled WGS sequence"/>
</dbReference>
<evidence type="ECO:0000313" key="3">
    <source>
        <dbReference type="Proteomes" id="UP000828390"/>
    </source>
</evidence>
<protein>
    <submittedName>
        <fullName evidence="2">Uncharacterized protein</fullName>
    </submittedName>
</protein>
<comment type="caution">
    <text evidence="2">The sequence shown here is derived from an EMBL/GenBank/DDBJ whole genome shotgun (WGS) entry which is preliminary data.</text>
</comment>
<organism evidence="2 3">
    <name type="scientific">Dreissena polymorpha</name>
    <name type="common">Zebra mussel</name>
    <name type="synonym">Mytilus polymorpha</name>
    <dbReference type="NCBI Taxonomy" id="45954"/>
    <lineage>
        <taxon>Eukaryota</taxon>
        <taxon>Metazoa</taxon>
        <taxon>Spiralia</taxon>
        <taxon>Lophotrochozoa</taxon>
        <taxon>Mollusca</taxon>
        <taxon>Bivalvia</taxon>
        <taxon>Autobranchia</taxon>
        <taxon>Heteroconchia</taxon>
        <taxon>Euheterodonta</taxon>
        <taxon>Imparidentia</taxon>
        <taxon>Neoheterodontei</taxon>
        <taxon>Myida</taxon>
        <taxon>Dreissenoidea</taxon>
        <taxon>Dreissenidae</taxon>
        <taxon>Dreissena</taxon>
    </lineage>
</organism>
<accession>A0A9D4HN73</accession>
<feature type="compositionally biased region" description="Basic and acidic residues" evidence="1">
    <location>
        <begin position="38"/>
        <end position="48"/>
    </location>
</feature>
<sequence>MSFLVTPSPRQGPSPGKGNSPTQDVTPRGRLKMFSKNSEPDFRRVSVKEKKRSARRKSLSKNRIYLKTPENYYKYDPDDPRDVTSSYQRQGTFMRVLNRPSGLIPGRKIVYEKVFPQGNRNRVRKAMIIGERPSLWRLPDIRQPELPGNLFVDNLRHKSLDYRKFNTVTWNDILESHLKDVNQGRDFVQTLPQKEQWLASIDARVKYSKMNHHRGLPYVSPRLFSENVSPTKHPVATKYISKDKLGNVFYIVGPSDVNKKEYRKLVLPEIVKRPQTPKKLNF</sequence>
<feature type="region of interest" description="Disordered" evidence="1">
    <location>
        <begin position="1"/>
        <end position="61"/>
    </location>
</feature>
<feature type="compositionally biased region" description="Basic residues" evidence="1">
    <location>
        <begin position="49"/>
        <end position="60"/>
    </location>
</feature>
<reference evidence="2" key="1">
    <citation type="journal article" date="2019" name="bioRxiv">
        <title>The Genome of the Zebra Mussel, Dreissena polymorpha: A Resource for Invasive Species Research.</title>
        <authorList>
            <person name="McCartney M.A."/>
            <person name="Auch B."/>
            <person name="Kono T."/>
            <person name="Mallez S."/>
            <person name="Zhang Y."/>
            <person name="Obille A."/>
            <person name="Becker A."/>
            <person name="Abrahante J.E."/>
            <person name="Garbe J."/>
            <person name="Badalamenti J.P."/>
            <person name="Herman A."/>
            <person name="Mangelson H."/>
            <person name="Liachko I."/>
            <person name="Sullivan S."/>
            <person name="Sone E.D."/>
            <person name="Koren S."/>
            <person name="Silverstein K.A.T."/>
            <person name="Beckman K.B."/>
            <person name="Gohl D.M."/>
        </authorList>
    </citation>
    <scope>NUCLEOTIDE SEQUENCE</scope>
    <source>
        <strain evidence="2">Duluth1</strain>
        <tissue evidence="2">Whole animal</tissue>
    </source>
</reference>
<name>A0A9D4HN73_DREPO</name>
<keyword evidence="3" id="KW-1185">Reference proteome</keyword>
<dbReference type="AlphaFoldDB" id="A0A9D4HN73"/>
<evidence type="ECO:0000256" key="1">
    <source>
        <dbReference type="SAM" id="MobiDB-lite"/>
    </source>
</evidence>
<dbReference type="EMBL" id="JAIWYP010000012">
    <property type="protein sequence ID" value="KAH3725484.1"/>
    <property type="molecule type" value="Genomic_DNA"/>
</dbReference>
<reference evidence="2" key="2">
    <citation type="submission" date="2020-11" db="EMBL/GenBank/DDBJ databases">
        <authorList>
            <person name="McCartney M.A."/>
            <person name="Auch B."/>
            <person name="Kono T."/>
            <person name="Mallez S."/>
            <person name="Becker A."/>
            <person name="Gohl D.M."/>
            <person name="Silverstein K.A.T."/>
            <person name="Koren S."/>
            <person name="Bechman K.B."/>
            <person name="Herman A."/>
            <person name="Abrahante J.E."/>
            <person name="Garbe J."/>
        </authorList>
    </citation>
    <scope>NUCLEOTIDE SEQUENCE</scope>
    <source>
        <strain evidence="2">Duluth1</strain>
        <tissue evidence="2">Whole animal</tissue>
    </source>
</reference>
<evidence type="ECO:0000313" key="2">
    <source>
        <dbReference type="EMBL" id="KAH3725484.1"/>
    </source>
</evidence>
<gene>
    <name evidence="2" type="ORF">DPMN_051328</name>
</gene>